<organism evidence="1 2">
    <name type="scientific">Vibrio splendidus</name>
    <dbReference type="NCBI Taxonomy" id="29497"/>
    <lineage>
        <taxon>Bacteria</taxon>
        <taxon>Pseudomonadati</taxon>
        <taxon>Pseudomonadota</taxon>
        <taxon>Gammaproteobacteria</taxon>
        <taxon>Vibrionales</taxon>
        <taxon>Vibrionaceae</taxon>
        <taxon>Vibrio</taxon>
    </lineage>
</organism>
<dbReference type="Proteomes" id="UP000244197">
    <property type="component" value="Unassembled WGS sequence"/>
</dbReference>
<reference evidence="1 2" key="1">
    <citation type="submission" date="2017-11" db="EMBL/GenBank/DDBJ databases">
        <title>Population delineation of vibrios coincides with oyster pathogenicity.</title>
        <authorList>
            <person name="Bruto M."/>
            <person name="Labreuche Y."/>
            <person name="James A."/>
            <person name="Piel D."/>
            <person name="Chenivesse S."/>
            <person name="Petton B."/>
            <person name="Polz M.F."/>
            <person name="Le Roux F."/>
        </authorList>
    </citation>
    <scope>NUCLEOTIDE SEQUENCE [LARGE SCALE GENOMIC DNA]</scope>
    <source>
        <strain evidence="1 2">FF_144</strain>
    </source>
</reference>
<accession>A0A2T5ELV0</accession>
<dbReference type="EMBL" id="PIFK01000077">
    <property type="protein sequence ID" value="PTP21867.1"/>
    <property type="molecule type" value="Genomic_DNA"/>
</dbReference>
<proteinExistence type="predicted"/>
<dbReference type="AlphaFoldDB" id="A0A2T5ELV0"/>
<name>A0A2T5ELV0_VIBSP</name>
<evidence type="ECO:0000313" key="1">
    <source>
        <dbReference type="EMBL" id="PTP21867.1"/>
    </source>
</evidence>
<gene>
    <name evidence="1" type="ORF">CWO07_23520</name>
</gene>
<evidence type="ECO:0000313" key="2">
    <source>
        <dbReference type="Proteomes" id="UP000244197"/>
    </source>
</evidence>
<dbReference type="RefSeq" id="WP_017088785.1">
    <property type="nucleotide sequence ID" value="NZ_PIFK01000077.1"/>
</dbReference>
<sequence>MKTSTQEHAQPGSELTLGNVGQILTVFTVEKFPNAKRGIFELENATGKNSTCEGFGQKLVSTFNLINKAQIR</sequence>
<protein>
    <submittedName>
        <fullName evidence="1">Uncharacterized protein</fullName>
    </submittedName>
</protein>
<comment type="caution">
    <text evidence="1">The sequence shown here is derived from an EMBL/GenBank/DDBJ whole genome shotgun (WGS) entry which is preliminary data.</text>
</comment>